<dbReference type="EMBL" id="JACIDY010000002">
    <property type="protein sequence ID" value="MBB3939191.1"/>
    <property type="molecule type" value="Genomic_DNA"/>
</dbReference>
<dbReference type="Proteomes" id="UP000561459">
    <property type="component" value="Unassembled WGS sequence"/>
</dbReference>
<dbReference type="SUPFAM" id="SSF51735">
    <property type="entry name" value="NAD(P)-binding Rossmann-fold domains"/>
    <property type="match status" value="1"/>
</dbReference>
<evidence type="ECO:0000313" key="4">
    <source>
        <dbReference type="Proteomes" id="UP000561459"/>
    </source>
</evidence>
<reference evidence="3 4" key="1">
    <citation type="submission" date="2020-08" db="EMBL/GenBank/DDBJ databases">
        <title>Genomic Encyclopedia of Type Strains, Phase IV (KMG-IV): sequencing the most valuable type-strain genomes for metagenomic binning, comparative biology and taxonomic classification.</title>
        <authorList>
            <person name="Goeker M."/>
        </authorList>
    </citation>
    <scope>NUCLEOTIDE SEQUENCE [LARGE SCALE GENOMIC DNA]</scope>
    <source>
        <strain evidence="3 4">DSM 27568</strain>
    </source>
</reference>
<dbReference type="PRINTS" id="PR00081">
    <property type="entry name" value="GDHRDH"/>
</dbReference>
<dbReference type="AlphaFoldDB" id="A0A7W6C480"/>
<comment type="caution">
    <text evidence="3">The sequence shown here is derived from an EMBL/GenBank/DDBJ whole genome shotgun (WGS) entry which is preliminary data.</text>
</comment>
<dbReference type="InterPro" id="IPR002347">
    <property type="entry name" value="SDR_fam"/>
</dbReference>
<name>A0A7W6C480_9SPHN</name>
<gene>
    <name evidence="3" type="ORF">GGR39_000831</name>
</gene>
<protein>
    <submittedName>
        <fullName evidence="3">NAD(P)-dependent dehydrogenase (Short-subunit alcohol dehydrogenase family)</fullName>
    </submittedName>
</protein>
<keyword evidence="4" id="KW-1185">Reference proteome</keyword>
<accession>A0A7W6C480</accession>
<proteinExistence type="inferred from homology"/>
<dbReference type="Gene3D" id="3.40.50.720">
    <property type="entry name" value="NAD(P)-binding Rossmann-like Domain"/>
    <property type="match status" value="1"/>
</dbReference>
<dbReference type="PANTHER" id="PTHR24321">
    <property type="entry name" value="DEHYDROGENASES, SHORT CHAIN"/>
    <property type="match status" value="1"/>
</dbReference>
<sequence>MLQLRQYRCDNITWESGVRLEGKVALVTGGTSGIGAETVKRLSAEGAAVIFTGSNQSAADAICAETGADFIRHDVTDAAAWDGLMQQIADRHGRLDIAFANAGTEAGDASVEDITIEGWNTVIGVNLTGVMLTVQHAMRLMARNPDGPTGSIIVNSSMNAHRAMGNFCAYSVSKSAVVALVKSAAVHAGNKKYKIRVNAILPGVVETALIVNLIDKSADPAAARAAYEGMSPLGRMAATEEVAGMVAWLASDEARFCSGSEFTMDGATTAGMNGV</sequence>
<evidence type="ECO:0000256" key="2">
    <source>
        <dbReference type="ARBA" id="ARBA00023002"/>
    </source>
</evidence>
<dbReference type="PROSITE" id="PS00061">
    <property type="entry name" value="ADH_SHORT"/>
    <property type="match status" value="1"/>
</dbReference>
<dbReference type="PANTHER" id="PTHR24321:SF8">
    <property type="entry name" value="ESTRADIOL 17-BETA-DEHYDROGENASE 8-RELATED"/>
    <property type="match status" value="1"/>
</dbReference>
<dbReference type="Pfam" id="PF13561">
    <property type="entry name" value="adh_short_C2"/>
    <property type="match status" value="1"/>
</dbReference>
<comment type="similarity">
    <text evidence="1">Belongs to the short-chain dehydrogenases/reductases (SDR) family.</text>
</comment>
<evidence type="ECO:0000313" key="3">
    <source>
        <dbReference type="EMBL" id="MBB3939191.1"/>
    </source>
</evidence>
<dbReference type="GO" id="GO:0016491">
    <property type="term" value="F:oxidoreductase activity"/>
    <property type="evidence" value="ECO:0007669"/>
    <property type="project" value="UniProtKB-KW"/>
</dbReference>
<dbReference type="InterPro" id="IPR020904">
    <property type="entry name" value="Sc_DH/Rdtase_CS"/>
</dbReference>
<organism evidence="3 4">
    <name type="scientific">Novosphingobium fluoreni</name>
    <dbReference type="NCBI Taxonomy" id="1391222"/>
    <lineage>
        <taxon>Bacteria</taxon>
        <taxon>Pseudomonadati</taxon>
        <taxon>Pseudomonadota</taxon>
        <taxon>Alphaproteobacteria</taxon>
        <taxon>Sphingomonadales</taxon>
        <taxon>Sphingomonadaceae</taxon>
        <taxon>Novosphingobium</taxon>
    </lineage>
</organism>
<keyword evidence="2" id="KW-0560">Oxidoreductase</keyword>
<dbReference type="FunFam" id="3.40.50.720:FF:000084">
    <property type="entry name" value="Short-chain dehydrogenase reductase"/>
    <property type="match status" value="1"/>
</dbReference>
<evidence type="ECO:0000256" key="1">
    <source>
        <dbReference type="ARBA" id="ARBA00006484"/>
    </source>
</evidence>
<dbReference type="CDD" id="cd05233">
    <property type="entry name" value="SDR_c"/>
    <property type="match status" value="1"/>
</dbReference>
<dbReference type="InterPro" id="IPR036291">
    <property type="entry name" value="NAD(P)-bd_dom_sf"/>
</dbReference>
<dbReference type="RefSeq" id="WP_183616019.1">
    <property type="nucleotide sequence ID" value="NZ_JACIDY010000002.1"/>
</dbReference>